<gene>
    <name evidence="2" type="ORF">TCAL_04710</name>
</gene>
<reference evidence="2 3" key="1">
    <citation type="journal article" date="2018" name="Nat. Ecol. Evol.">
        <title>Genomic signatures of mitonuclear coevolution across populations of Tigriopus californicus.</title>
        <authorList>
            <person name="Barreto F.S."/>
            <person name="Watson E.T."/>
            <person name="Lima T.G."/>
            <person name="Willett C.S."/>
            <person name="Edmands S."/>
            <person name="Li W."/>
            <person name="Burton R.S."/>
        </authorList>
    </citation>
    <scope>NUCLEOTIDE SEQUENCE [LARGE SCALE GENOMIC DNA]</scope>
    <source>
        <strain evidence="2 3">San Diego</strain>
    </source>
</reference>
<keyword evidence="1" id="KW-0812">Transmembrane</keyword>
<sequence length="164" mass="17677">MAPSPRRAESNILGVGTRELVLSVITLILGQYKLIGPIGAINISVIGYNFSYYKGTWRNNLFHSELAFLIIFSSSFILTSSLVIADFFSLPQSRVHAVNHLVGNIICGILSAIASLTLVIQLCSYGRFLVNAYELKMISASLGLLQSGLNLLTAGAVYPSLANP</sequence>
<organism evidence="2 3">
    <name type="scientific">Tigriopus californicus</name>
    <name type="common">Marine copepod</name>
    <dbReference type="NCBI Taxonomy" id="6832"/>
    <lineage>
        <taxon>Eukaryota</taxon>
        <taxon>Metazoa</taxon>
        <taxon>Ecdysozoa</taxon>
        <taxon>Arthropoda</taxon>
        <taxon>Crustacea</taxon>
        <taxon>Multicrustacea</taxon>
        <taxon>Hexanauplia</taxon>
        <taxon>Copepoda</taxon>
        <taxon>Harpacticoida</taxon>
        <taxon>Harpacticidae</taxon>
        <taxon>Tigriopus</taxon>
    </lineage>
</organism>
<dbReference type="Proteomes" id="UP000318571">
    <property type="component" value="Chromosome 12"/>
</dbReference>
<keyword evidence="1" id="KW-0472">Membrane</keyword>
<comment type="caution">
    <text evidence="2">The sequence shown here is derived from an EMBL/GenBank/DDBJ whole genome shotgun (WGS) entry which is preliminary data.</text>
</comment>
<accession>A0A553PRU0</accession>
<feature type="transmembrane region" description="Helical" evidence="1">
    <location>
        <begin position="137"/>
        <end position="158"/>
    </location>
</feature>
<feature type="transmembrane region" description="Helical" evidence="1">
    <location>
        <begin position="101"/>
        <end position="125"/>
    </location>
</feature>
<evidence type="ECO:0000313" key="2">
    <source>
        <dbReference type="EMBL" id="TRY80398.1"/>
    </source>
</evidence>
<protein>
    <submittedName>
        <fullName evidence="2">Uncharacterized protein</fullName>
    </submittedName>
</protein>
<dbReference type="AlphaFoldDB" id="A0A553PRU0"/>
<dbReference type="EMBL" id="VCGU01000001">
    <property type="protein sequence ID" value="TRY80398.1"/>
    <property type="molecule type" value="Genomic_DNA"/>
</dbReference>
<feature type="transmembrane region" description="Helical" evidence="1">
    <location>
        <begin position="20"/>
        <end position="45"/>
    </location>
</feature>
<keyword evidence="3" id="KW-1185">Reference proteome</keyword>
<proteinExistence type="predicted"/>
<evidence type="ECO:0000313" key="3">
    <source>
        <dbReference type="Proteomes" id="UP000318571"/>
    </source>
</evidence>
<feature type="transmembrane region" description="Helical" evidence="1">
    <location>
        <begin position="66"/>
        <end position="89"/>
    </location>
</feature>
<evidence type="ECO:0000256" key="1">
    <source>
        <dbReference type="SAM" id="Phobius"/>
    </source>
</evidence>
<name>A0A553PRU0_TIGCA</name>
<keyword evidence="1" id="KW-1133">Transmembrane helix</keyword>